<dbReference type="InterPro" id="IPR036236">
    <property type="entry name" value="Znf_C2H2_sf"/>
</dbReference>
<dbReference type="PANTHER" id="PTHR45986">
    <property type="entry name" value="ZINC FINGER MATRIN-TYPE PROTEIN 2"/>
    <property type="match status" value="1"/>
</dbReference>
<dbReference type="Proteomes" id="UP000030755">
    <property type="component" value="Unassembled WGS sequence"/>
</dbReference>
<sequence>MSDEPPAVTKYKTSFQIDLKNKWKKALEEKNSRESKGLPVISKLKANAEAKAEKQETRLLKKHLLEPTRAYLQSREDDLGLADNLNKTKVVNVSGPLSDQPGFYCKVCDVILKSSEAYLDHINGRRHQKLCGFSLRVQRSTLEEVQGRFLKLKEKGQNSTEYNFEEEINKLEAEKAKRKEEKKEKKKRQREEESDNAEIPAEMKDMGFDFASFGSKKK</sequence>
<dbReference type="GO" id="GO:0046540">
    <property type="term" value="C:U4/U6 x U5 tri-snRNP complex"/>
    <property type="evidence" value="ECO:0007669"/>
    <property type="project" value="TreeGrafter"/>
</dbReference>
<feature type="compositionally biased region" description="Basic and acidic residues" evidence="5">
    <location>
        <begin position="173"/>
        <end position="183"/>
    </location>
</feature>
<dbReference type="AlphaFoldDB" id="A0A075AQX2"/>
<protein>
    <recommendedName>
        <fullName evidence="6">U1-type domain-containing protein</fullName>
    </recommendedName>
</protein>
<keyword evidence="2" id="KW-0863">Zinc-finger</keyword>
<dbReference type="InterPro" id="IPR013087">
    <property type="entry name" value="Znf_C2H2_type"/>
</dbReference>
<evidence type="ECO:0000259" key="6">
    <source>
        <dbReference type="SMART" id="SM00451"/>
    </source>
</evidence>
<evidence type="ECO:0000313" key="7">
    <source>
        <dbReference type="EMBL" id="EPZ30987.1"/>
    </source>
</evidence>
<proteinExistence type="predicted"/>
<dbReference type="EMBL" id="ML004921">
    <property type="protein sequence ID" value="RKP21913.1"/>
    <property type="molecule type" value="Genomic_DNA"/>
</dbReference>
<evidence type="ECO:0000313" key="8">
    <source>
        <dbReference type="EMBL" id="RKP21913.1"/>
    </source>
</evidence>
<dbReference type="EMBL" id="KE561324">
    <property type="protein sequence ID" value="EPZ30987.1"/>
    <property type="molecule type" value="Genomic_DNA"/>
</dbReference>
<reference evidence="8" key="3">
    <citation type="submission" date="2018-08" db="EMBL/GenBank/DDBJ databases">
        <title>Leveraging single-cell genomics to expand the Fungal Tree of Life.</title>
        <authorList>
            <consortium name="DOE Joint Genome Institute"/>
            <person name="Ahrendt S.R."/>
            <person name="Quandt C.A."/>
            <person name="Ciobanu D."/>
            <person name="Clum A."/>
            <person name="Salamov A."/>
            <person name="Andreopoulos B."/>
            <person name="Cheng J.-F."/>
            <person name="Woyke T."/>
            <person name="Pelin A."/>
            <person name="Henrissat B."/>
            <person name="Reynolds N."/>
            <person name="Benny G.L."/>
            <person name="Smith M.E."/>
            <person name="James T.Y."/>
            <person name="Grigoriev I.V."/>
        </authorList>
    </citation>
    <scope>NUCLEOTIDE SEQUENCE</scope>
    <source>
        <strain evidence="8">CSF55</strain>
    </source>
</reference>
<keyword evidence="4" id="KW-0539">Nucleus</keyword>
<dbReference type="Gene3D" id="3.30.160.60">
    <property type="entry name" value="Classic Zinc Finger"/>
    <property type="match status" value="1"/>
</dbReference>
<dbReference type="Pfam" id="PF12874">
    <property type="entry name" value="zf-met"/>
    <property type="match status" value="1"/>
</dbReference>
<evidence type="ECO:0000256" key="4">
    <source>
        <dbReference type="ARBA" id="ARBA00023242"/>
    </source>
</evidence>
<gene>
    <name evidence="7" type="ORF">O9G_001460</name>
    <name evidence="8" type="ORF">ROZALSC1DRAFT_26708</name>
</gene>
<dbReference type="OrthoDB" id="30343at2759"/>
<dbReference type="STRING" id="988480.A0A075AQX2"/>
<feature type="domain" description="U1-type" evidence="6">
    <location>
        <begin position="100"/>
        <end position="134"/>
    </location>
</feature>
<dbReference type="InterPro" id="IPR040107">
    <property type="entry name" value="Snu23"/>
</dbReference>
<dbReference type="GO" id="GO:0005681">
    <property type="term" value="C:spliceosomal complex"/>
    <property type="evidence" value="ECO:0007669"/>
    <property type="project" value="InterPro"/>
</dbReference>
<reference evidence="10" key="2">
    <citation type="journal article" date="2018" name="Nat. Microbiol.">
        <title>Leveraging single-cell genomics to expand the fungal tree of life.</title>
        <authorList>
            <person name="Ahrendt S.R."/>
            <person name="Quandt C.A."/>
            <person name="Ciobanu D."/>
            <person name="Clum A."/>
            <person name="Salamov A."/>
            <person name="Andreopoulos B."/>
            <person name="Cheng J.F."/>
            <person name="Woyke T."/>
            <person name="Pelin A."/>
            <person name="Henrissat B."/>
            <person name="Reynolds N.K."/>
            <person name="Benny G.L."/>
            <person name="Smith M.E."/>
            <person name="James T.Y."/>
            <person name="Grigoriev I.V."/>
        </authorList>
    </citation>
    <scope>NUCLEOTIDE SEQUENCE [LARGE SCALE GENOMIC DNA]</scope>
    <source>
        <strain evidence="10">CSF55</strain>
    </source>
</reference>
<evidence type="ECO:0000256" key="3">
    <source>
        <dbReference type="ARBA" id="ARBA00022833"/>
    </source>
</evidence>
<dbReference type="Proteomes" id="UP000281549">
    <property type="component" value="Unassembled WGS sequence"/>
</dbReference>
<evidence type="ECO:0000256" key="2">
    <source>
        <dbReference type="ARBA" id="ARBA00022771"/>
    </source>
</evidence>
<dbReference type="GO" id="GO:0000398">
    <property type="term" value="P:mRNA splicing, via spliceosome"/>
    <property type="evidence" value="ECO:0007669"/>
    <property type="project" value="InterPro"/>
</dbReference>
<dbReference type="SUPFAM" id="SSF57667">
    <property type="entry name" value="beta-beta-alpha zinc fingers"/>
    <property type="match status" value="1"/>
</dbReference>
<dbReference type="GO" id="GO:0003676">
    <property type="term" value="F:nucleic acid binding"/>
    <property type="evidence" value="ECO:0007669"/>
    <property type="project" value="InterPro"/>
</dbReference>
<evidence type="ECO:0000313" key="10">
    <source>
        <dbReference type="Proteomes" id="UP000281549"/>
    </source>
</evidence>
<feature type="region of interest" description="Disordered" evidence="5">
    <location>
        <begin position="173"/>
        <end position="218"/>
    </location>
</feature>
<dbReference type="PANTHER" id="PTHR45986:SF1">
    <property type="entry name" value="ZINC FINGER MATRIN-TYPE PROTEIN 2"/>
    <property type="match status" value="1"/>
</dbReference>
<evidence type="ECO:0000313" key="9">
    <source>
        <dbReference type="Proteomes" id="UP000030755"/>
    </source>
</evidence>
<dbReference type="SMART" id="SM00451">
    <property type="entry name" value="ZnF_U1"/>
    <property type="match status" value="1"/>
</dbReference>
<name>A0A075AQX2_ROZAC</name>
<organism evidence="7 9">
    <name type="scientific">Rozella allomycis (strain CSF55)</name>
    <dbReference type="NCBI Taxonomy" id="988480"/>
    <lineage>
        <taxon>Eukaryota</taxon>
        <taxon>Fungi</taxon>
        <taxon>Fungi incertae sedis</taxon>
        <taxon>Cryptomycota</taxon>
        <taxon>Cryptomycota incertae sedis</taxon>
        <taxon>Rozella</taxon>
    </lineage>
</organism>
<keyword evidence="1" id="KW-0479">Metal-binding</keyword>
<keyword evidence="3" id="KW-0862">Zinc</keyword>
<dbReference type="GO" id="GO:0008270">
    <property type="term" value="F:zinc ion binding"/>
    <property type="evidence" value="ECO:0007669"/>
    <property type="project" value="UniProtKB-KW"/>
</dbReference>
<dbReference type="InterPro" id="IPR003604">
    <property type="entry name" value="Matrin/U1-like-C_Znf_C2H2"/>
</dbReference>
<evidence type="ECO:0000256" key="5">
    <source>
        <dbReference type="SAM" id="MobiDB-lite"/>
    </source>
</evidence>
<keyword evidence="9" id="KW-1185">Reference proteome</keyword>
<evidence type="ECO:0000256" key="1">
    <source>
        <dbReference type="ARBA" id="ARBA00022723"/>
    </source>
</evidence>
<reference evidence="7 9" key="1">
    <citation type="journal article" date="2013" name="Curr. Biol.">
        <title>Shared signatures of parasitism and phylogenomics unite Cryptomycota and microsporidia.</title>
        <authorList>
            <person name="James T.Y."/>
            <person name="Pelin A."/>
            <person name="Bonen L."/>
            <person name="Ahrendt S."/>
            <person name="Sain D."/>
            <person name="Corradi N."/>
            <person name="Stajich J.E."/>
        </authorList>
    </citation>
    <scope>NUCLEOTIDE SEQUENCE [LARGE SCALE GENOMIC DNA]</scope>
    <source>
        <strain evidence="7">CSF55</strain>
        <strain evidence="7">CSF55</strain>
    </source>
</reference>
<dbReference type="HOGENOM" id="CLU_067237_2_1_1"/>
<accession>A0A075AQX2</accession>